<feature type="domain" description="Aerobactin siderophore biosynthesis IucA/IucC N-terminal" evidence="1">
    <location>
        <begin position="187"/>
        <end position="421"/>
    </location>
</feature>
<dbReference type="AlphaFoldDB" id="A0A1M5JNS8"/>
<organism evidence="3 4">
    <name type="scientific">Halobaculum gomorrense</name>
    <dbReference type="NCBI Taxonomy" id="43928"/>
    <lineage>
        <taxon>Archaea</taxon>
        <taxon>Methanobacteriati</taxon>
        <taxon>Methanobacteriota</taxon>
        <taxon>Stenosarchaea group</taxon>
        <taxon>Halobacteria</taxon>
        <taxon>Halobacteriales</taxon>
        <taxon>Haloferacaceae</taxon>
        <taxon>Halobaculum</taxon>
    </lineage>
</organism>
<dbReference type="Pfam" id="PF06276">
    <property type="entry name" value="FhuF"/>
    <property type="match status" value="1"/>
</dbReference>
<dbReference type="PANTHER" id="PTHR34384:SF5">
    <property type="entry name" value="L-2,3-DIAMINOPROPANOATE--CITRATE LIGASE"/>
    <property type="match status" value="1"/>
</dbReference>
<dbReference type="RefSeq" id="WP_073306553.1">
    <property type="nucleotide sequence ID" value="NZ_FQWV01000001.1"/>
</dbReference>
<evidence type="ECO:0000259" key="1">
    <source>
        <dbReference type="Pfam" id="PF04183"/>
    </source>
</evidence>
<gene>
    <name evidence="3" type="ORF">SAMN05443636_0203</name>
</gene>
<dbReference type="STRING" id="43928.SAMN05443636_0203"/>
<keyword evidence="4" id="KW-1185">Reference proteome</keyword>
<dbReference type="InterPro" id="IPR022770">
    <property type="entry name" value="IucA/IucC-like_C"/>
</dbReference>
<sequence length="647" mass="69113">MTGVGTVADSPAEHAESATLHAFLNCYLRETGAGEVLPPSAVPDGVPAGADRADGRVVRVPFPRQGVAAFAPLRYESATGRHLFRLPAYARGVGAGADPGVTDELGAVDATDGTAVDAADGTAPEPLDSGTLAALARRELALDAGDPTAGDDLLRRVLASRRATERFAAARDDPAEHDRMYGGTVGFRDAEQSLVYGHHLHPTPKSREGIPDHEAGRYAPELRGGFPLRFFAADPAVVSEWSARDGTAAEWVDALVADADDAPAAADEAVAAGEALVPVHPWQADYLRSQPHVEAALDRGDVRDLGAFGPTFHPTSSVRTLWSPDAPFMVKGSLAVRITNAERTNKRPELARGVAVSELLDTGFGDALADRFPDFSVVEDPAALTLDLGEGPESGFETVLRENPFRGDDATNVTPVVGLCQDGLDGPSRAARVVARVAEREGRPERAVAREWFRAYLSVTVRPVLWTYFELGVGVEAHQQNTLVRLDDDGWPVEGFYRDNQGYYFPESRYDRVDGWLPGVGERADTVCPDAVADERLRYYVVLNNALGVVNALGAGGVADEPDLLAVLRAELESLADHEPDASTLVSGLLSEPRVPCKANLLTRFEGLDELENDLENQSVYTDIENPIATRVSDGTAPVSTTTTSDD</sequence>
<dbReference type="Proteomes" id="UP000184357">
    <property type="component" value="Unassembled WGS sequence"/>
</dbReference>
<reference evidence="3 4" key="1">
    <citation type="submission" date="2016-11" db="EMBL/GenBank/DDBJ databases">
        <authorList>
            <person name="Jaros S."/>
            <person name="Januszkiewicz K."/>
            <person name="Wedrychowicz H."/>
        </authorList>
    </citation>
    <scope>NUCLEOTIDE SEQUENCE [LARGE SCALE GENOMIC DNA]</scope>
    <source>
        <strain evidence="3 4">DSM 9297</strain>
    </source>
</reference>
<dbReference type="Gene3D" id="1.10.510.40">
    <property type="match status" value="1"/>
</dbReference>
<feature type="domain" description="Aerobactin siderophore biosynthesis IucA/IucC-like C-terminal" evidence="2">
    <location>
        <begin position="451"/>
        <end position="612"/>
    </location>
</feature>
<dbReference type="InterPro" id="IPR037455">
    <property type="entry name" value="LucA/IucC-like"/>
</dbReference>
<dbReference type="PANTHER" id="PTHR34384">
    <property type="entry name" value="L-2,3-DIAMINOPROPANOATE--CITRATE LIGASE"/>
    <property type="match status" value="1"/>
</dbReference>
<dbReference type="GO" id="GO:0019290">
    <property type="term" value="P:siderophore biosynthetic process"/>
    <property type="evidence" value="ECO:0007669"/>
    <property type="project" value="InterPro"/>
</dbReference>
<accession>A0A1M5JNS8</accession>
<dbReference type="EMBL" id="FQWV01000001">
    <property type="protein sequence ID" value="SHG42242.1"/>
    <property type="molecule type" value="Genomic_DNA"/>
</dbReference>
<evidence type="ECO:0000313" key="4">
    <source>
        <dbReference type="Proteomes" id="UP000184357"/>
    </source>
</evidence>
<dbReference type="Pfam" id="PF04183">
    <property type="entry name" value="IucA_IucC"/>
    <property type="match status" value="1"/>
</dbReference>
<name>A0A1M5JNS8_9EURY</name>
<dbReference type="OrthoDB" id="212279at2157"/>
<protein>
    <submittedName>
        <fullName evidence="3">Siderophore synthetase component</fullName>
    </submittedName>
</protein>
<dbReference type="InterPro" id="IPR007310">
    <property type="entry name" value="Aerobactin_biosyn_IucA/IucC_N"/>
</dbReference>
<evidence type="ECO:0000259" key="2">
    <source>
        <dbReference type="Pfam" id="PF06276"/>
    </source>
</evidence>
<dbReference type="GO" id="GO:0016881">
    <property type="term" value="F:acid-amino acid ligase activity"/>
    <property type="evidence" value="ECO:0007669"/>
    <property type="project" value="UniProtKB-ARBA"/>
</dbReference>
<proteinExistence type="predicted"/>
<evidence type="ECO:0000313" key="3">
    <source>
        <dbReference type="EMBL" id="SHG42242.1"/>
    </source>
</evidence>